<keyword evidence="3" id="KW-0597">Phosphoprotein</keyword>
<feature type="domain" description="PAC" evidence="8">
    <location>
        <begin position="186"/>
        <end position="243"/>
    </location>
</feature>
<dbReference type="InterPro" id="IPR035965">
    <property type="entry name" value="PAS-like_dom_sf"/>
</dbReference>
<protein>
    <recommendedName>
        <fullName evidence="2">histidine kinase</fullName>
        <ecNumber evidence="2">2.7.13.3</ecNumber>
    </recommendedName>
</protein>
<dbReference type="PROSITE" id="PS50109">
    <property type="entry name" value="HIS_KIN"/>
    <property type="match status" value="1"/>
</dbReference>
<dbReference type="EMBL" id="JAWJWI010000004">
    <property type="protein sequence ID" value="MDV4185984.1"/>
    <property type="molecule type" value="Genomic_DNA"/>
</dbReference>
<keyword evidence="4" id="KW-0808">Transferase</keyword>
<feature type="domain" description="Histidine kinase" evidence="7">
    <location>
        <begin position="261"/>
        <end position="481"/>
    </location>
</feature>
<evidence type="ECO:0000313" key="9">
    <source>
        <dbReference type="EMBL" id="MDV4185984.1"/>
    </source>
</evidence>
<proteinExistence type="predicted"/>
<sequence length="526" mass="55947">MSGSIDSLSGGYCVRVLSNIGGWMTALVDRAATSWLSRTGGGEAVRQRELAILRRLVLFSSAALVAAPIGLSAVTSPAVALPAGVAMVCAAFLFSAVGSIALARQGSSAGIATQSAEDFFLDATPGLVFFLDPHGSVATVGGRDRRDFLAWMRDPKGRGFLEQVHVSDRILFLQALDDLRRGEDAQSVDLRIDRPSVSRDQRQFAYLRMDMTARRDADGELAAIIAQLRDVSVEQQLRDEAQNRAADAESANDAKSRFLAAVSHELRTPLNAILGFSDILIGEYFGKFENDRQREYVGLVRESGAHLLSVVNTMLDMSKIEAGRYELILEAFDISSSVKSCESMLGLQAKTKGLTLTSRIQRGLGEVVADQRAIQQILINLVGNAIKFTEAGGVVSVDAAARDGILKLTVSDTGIGIPADKLALLGQPFVQIQNDYTRRFEGSGLGLSLVKGLVALHGGYFAIASQPGEGTIITIEIATDGSGAQHAEDAGHGATVEFPPRLKGAVNSGAGLEEGRFDGRAQAKIA</sequence>
<dbReference type="InterPro" id="IPR003661">
    <property type="entry name" value="HisK_dim/P_dom"/>
</dbReference>
<keyword evidence="6" id="KW-0812">Transmembrane</keyword>
<gene>
    <name evidence="9" type="ORF">R1523_10795</name>
</gene>
<dbReference type="Pfam" id="PF02518">
    <property type="entry name" value="HATPase_c"/>
    <property type="match status" value="1"/>
</dbReference>
<dbReference type="InterPro" id="IPR004358">
    <property type="entry name" value="Sig_transdc_His_kin-like_C"/>
</dbReference>
<dbReference type="InterPro" id="IPR000700">
    <property type="entry name" value="PAS-assoc_C"/>
</dbReference>
<dbReference type="PRINTS" id="PR00344">
    <property type="entry name" value="BCTRLSENSOR"/>
</dbReference>
<dbReference type="InterPro" id="IPR003594">
    <property type="entry name" value="HATPase_dom"/>
</dbReference>
<accession>A0ABU3YJE4</accession>
<dbReference type="GO" id="GO:0016301">
    <property type="term" value="F:kinase activity"/>
    <property type="evidence" value="ECO:0007669"/>
    <property type="project" value="UniProtKB-KW"/>
</dbReference>
<dbReference type="RefSeq" id="WP_245483457.1">
    <property type="nucleotide sequence ID" value="NZ_CP053439.1"/>
</dbReference>
<feature type="transmembrane region" description="Helical" evidence="6">
    <location>
        <begin position="56"/>
        <end position="74"/>
    </location>
</feature>
<reference evidence="10" key="1">
    <citation type="journal article" date="2023" name="Int. J. Mol. Sci.">
        <title>Genomic and Metabolic Characterization of Plant Growth-Promoting Rhizobacteria Isolated from Nodules of Clovers Grown in Non-Farmed Soil.</title>
        <authorList>
            <person name="Wojcik M."/>
            <person name="Koper P."/>
            <person name="Zebracki K."/>
            <person name="Marczak M."/>
            <person name="Mazur A."/>
        </authorList>
    </citation>
    <scope>NUCLEOTIDE SEQUENCE [LARGE SCALE GENOMIC DNA]</scope>
    <source>
        <strain evidence="10">KB12</strain>
    </source>
</reference>
<dbReference type="Proteomes" id="UP001187203">
    <property type="component" value="Unassembled WGS sequence"/>
</dbReference>
<evidence type="ECO:0000313" key="10">
    <source>
        <dbReference type="Proteomes" id="UP001187203"/>
    </source>
</evidence>
<evidence type="ECO:0000256" key="4">
    <source>
        <dbReference type="ARBA" id="ARBA00022679"/>
    </source>
</evidence>
<evidence type="ECO:0000259" key="8">
    <source>
        <dbReference type="PROSITE" id="PS50113"/>
    </source>
</evidence>
<dbReference type="PANTHER" id="PTHR43047">
    <property type="entry name" value="TWO-COMPONENT HISTIDINE PROTEIN KINASE"/>
    <property type="match status" value="1"/>
</dbReference>
<evidence type="ECO:0000259" key="7">
    <source>
        <dbReference type="PROSITE" id="PS50109"/>
    </source>
</evidence>
<dbReference type="SUPFAM" id="SSF47384">
    <property type="entry name" value="Homodimeric domain of signal transducing histidine kinase"/>
    <property type="match status" value="1"/>
</dbReference>
<dbReference type="PROSITE" id="PS50113">
    <property type="entry name" value="PAC"/>
    <property type="match status" value="1"/>
</dbReference>
<feature type="transmembrane region" description="Helical" evidence="6">
    <location>
        <begin position="80"/>
        <end position="103"/>
    </location>
</feature>
<dbReference type="CDD" id="cd16922">
    <property type="entry name" value="HATPase_EvgS-ArcB-TorS-like"/>
    <property type="match status" value="1"/>
</dbReference>
<dbReference type="EC" id="2.7.13.3" evidence="2"/>
<dbReference type="Gene3D" id="3.30.450.20">
    <property type="entry name" value="PAS domain"/>
    <property type="match status" value="1"/>
</dbReference>
<keyword evidence="10" id="KW-1185">Reference proteome</keyword>
<name>A0ABU3YJE4_9HYPH</name>
<dbReference type="CDD" id="cd00082">
    <property type="entry name" value="HisKA"/>
    <property type="match status" value="1"/>
</dbReference>
<keyword evidence="6" id="KW-0472">Membrane</keyword>
<keyword evidence="6" id="KW-1133">Transmembrane helix</keyword>
<evidence type="ECO:0000256" key="1">
    <source>
        <dbReference type="ARBA" id="ARBA00000085"/>
    </source>
</evidence>
<organism evidence="9 10">
    <name type="scientific">Rhizobium brockwellii</name>
    <dbReference type="NCBI Taxonomy" id="3019932"/>
    <lineage>
        <taxon>Bacteria</taxon>
        <taxon>Pseudomonadati</taxon>
        <taxon>Pseudomonadota</taxon>
        <taxon>Alphaproteobacteria</taxon>
        <taxon>Hyphomicrobiales</taxon>
        <taxon>Rhizobiaceae</taxon>
        <taxon>Rhizobium/Agrobacterium group</taxon>
        <taxon>Rhizobium</taxon>
    </lineage>
</organism>
<dbReference type="SUPFAM" id="SSF55874">
    <property type="entry name" value="ATPase domain of HSP90 chaperone/DNA topoisomerase II/histidine kinase"/>
    <property type="match status" value="1"/>
</dbReference>
<dbReference type="Gene3D" id="1.10.287.130">
    <property type="match status" value="1"/>
</dbReference>
<comment type="catalytic activity">
    <reaction evidence="1">
        <text>ATP + protein L-histidine = ADP + protein N-phospho-L-histidine.</text>
        <dbReference type="EC" id="2.7.13.3"/>
    </reaction>
</comment>
<dbReference type="GeneID" id="303213523"/>
<comment type="caution">
    <text evidence="9">The sequence shown here is derived from an EMBL/GenBank/DDBJ whole genome shotgun (WGS) entry which is preliminary data.</text>
</comment>
<evidence type="ECO:0000256" key="3">
    <source>
        <dbReference type="ARBA" id="ARBA00022553"/>
    </source>
</evidence>
<dbReference type="Pfam" id="PF00512">
    <property type="entry name" value="HisKA"/>
    <property type="match status" value="1"/>
</dbReference>
<dbReference type="Gene3D" id="3.30.565.10">
    <property type="entry name" value="Histidine kinase-like ATPase, C-terminal domain"/>
    <property type="match status" value="1"/>
</dbReference>
<dbReference type="InterPro" id="IPR005467">
    <property type="entry name" value="His_kinase_dom"/>
</dbReference>
<dbReference type="SMART" id="SM00387">
    <property type="entry name" value="HATPase_c"/>
    <property type="match status" value="1"/>
</dbReference>
<evidence type="ECO:0000256" key="5">
    <source>
        <dbReference type="ARBA" id="ARBA00022777"/>
    </source>
</evidence>
<evidence type="ECO:0000256" key="2">
    <source>
        <dbReference type="ARBA" id="ARBA00012438"/>
    </source>
</evidence>
<evidence type="ECO:0000256" key="6">
    <source>
        <dbReference type="SAM" id="Phobius"/>
    </source>
</evidence>
<keyword evidence="5 9" id="KW-0418">Kinase</keyword>
<dbReference type="InterPro" id="IPR036890">
    <property type="entry name" value="HATPase_C_sf"/>
</dbReference>
<dbReference type="SUPFAM" id="SSF55785">
    <property type="entry name" value="PYP-like sensor domain (PAS domain)"/>
    <property type="match status" value="1"/>
</dbReference>
<dbReference type="SMART" id="SM00388">
    <property type="entry name" value="HisKA"/>
    <property type="match status" value="1"/>
</dbReference>
<dbReference type="InterPro" id="IPR036097">
    <property type="entry name" value="HisK_dim/P_sf"/>
</dbReference>
<dbReference type="PANTHER" id="PTHR43047:SF72">
    <property type="entry name" value="OSMOSENSING HISTIDINE PROTEIN KINASE SLN1"/>
    <property type="match status" value="1"/>
</dbReference>